<proteinExistence type="predicted"/>
<dbReference type="Proteomes" id="UP000183413">
    <property type="component" value="Unassembled WGS sequence"/>
</dbReference>
<protein>
    <submittedName>
        <fullName evidence="3">Uncharacterized protein</fullName>
    </submittedName>
</protein>
<keyword evidence="2" id="KW-1133">Transmembrane helix</keyword>
<dbReference type="InParanoid" id="A0A1I4ZGD7"/>
<evidence type="ECO:0000256" key="1">
    <source>
        <dbReference type="SAM" id="MobiDB-lite"/>
    </source>
</evidence>
<evidence type="ECO:0000256" key="2">
    <source>
        <dbReference type="SAM" id="Phobius"/>
    </source>
</evidence>
<keyword evidence="2" id="KW-0472">Membrane</keyword>
<dbReference type="AlphaFoldDB" id="A0A1I4ZGD7"/>
<feature type="transmembrane region" description="Helical" evidence="2">
    <location>
        <begin position="149"/>
        <end position="169"/>
    </location>
</feature>
<organism evidence="3 4">
    <name type="scientific">Actinomadura madurae</name>
    <dbReference type="NCBI Taxonomy" id="1993"/>
    <lineage>
        <taxon>Bacteria</taxon>
        <taxon>Bacillati</taxon>
        <taxon>Actinomycetota</taxon>
        <taxon>Actinomycetes</taxon>
        <taxon>Streptosporangiales</taxon>
        <taxon>Thermomonosporaceae</taxon>
        <taxon>Actinomadura</taxon>
    </lineage>
</organism>
<keyword evidence="4" id="KW-1185">Reference proteome</keyword>
<gene>
    <name evidence="3" type="ORF">SAMN04489713_102198</name>
</gene>
<evidence type="ECO:0000313" key="3">
    <source>
        <dbReference type="EMBL" id="SFN49336.1"/>
    </source>
</evidence>
<feature type="region of interest" description="Disordered" evidence="1">
    <location>
        <begin position="101"/>
        <end position="120"/>
    </location>
</feature>
<sequence length="402" mass="41664">MTIGRGGMAVAALALAAFCFGTTETLPIGLRCSSRRSPPSGLGALHRRATRRSLASLRLASRLAARSGSRKLEPGFARDRNGYGRWWHEICAGGRDRLATPHPGTRRLLPQPPRSRGRTAACEPTGGALAIVRGVSFVARLGPAAGRRAFVAALGVMALICFAAITAILPGDSTGGLYHITAASPHAPGFRTPVVTITAVVGGVCTAHIYVADVLTRVKDIPGSTLSSLLLMSGKAEPAMADLVADRGLLAQHAVPTVVPALALPAPCPAAARSYVMFRRVAVVAPVNLVTVTDRRRRDRVRSQVRACENLIAQRAARRAGAMPAIAALLDDGGPPGPKEESDAMSTRGTALAGAMAAGAAVAVIGLERPSRARAPTGAGTASIVRTLHPFEDDGTVRGQDH</sequence>
<accession>A0A1I4ZGD7</accession>
<keyword evidence="2" id="KW-0812">Transmembrane</keyword>
<dbReference type="EMBL" id="FOVH01000002">
    <property type="protein sequence ID" value="SFN49336.1"/>
    <property type="molecule type" value="Genomic_DNA"/>
</dbReference>
<evidence type="ECO:0000313" key="4">
    <source>
        <dbReference type="Proteomes" id="UP000183413"/>
    </source>
</evidence>
<name>A0A1I4ZGD7_9ACTN</name>
<reference evidence="3 4" key="1">
    <citation type="submission" date="2016-10" db="EMBL/GenBank/DDBJ databases">
        <authorList>
            <person name="de Groot N.N."/>
        </authorList>
    </citation>
    <scope>NUCLEOTIDE SEQUENCE [LARGE SCALE GENOMIC DNA]</scope>
    <source>
        <strain evidence="3 4">DSM 43067</strain>
    </source>
</reference>
<dbReference type="STRING" id="1993.SAMN04489713_102198"/>